<feature type="region of interest" description="Disordered" evidence="1">
    <location>
        <begin position="557"/>
        <end position="582"/>
    </location>
</feature>
<accession>A0ABP1Q412</accession>
<feature type="compositionally biased region" description="Basic and acidic residues" evidence="1">
    <location>
        <begin position="319"/>
        <end position="330"/>
    </location>
</feature>
<sequence>MAAIDLLRGRQRRYFGYLGNVTHKVDTPESAKSFRSVLAPIARTAKRQYVPQKSFKPDPTGPSRFADKIIHKSVQTQIPGLLPALKNSPQFDEIEDCPIYLRSPDFGKQFERSLYHIWLQKQDRNEKFQTSYWDPTYNKNLPDPFRRGKNKTPALDSICHEYFGATEPGVSTCVGEYNRRAAFNQDLDAGNIDLNEGKEHLRRISLFGTLEEEEKRRGHKHIKQLKEYDQESQALWEKQAKLMISAAEYINKIKQGRRFPTPPREIQRRRRHREESPPKSLEGSRVESTINIEEYIAKPGSNETRDKDHSNLTTPHTATTERRSPSSERKSHSHNHHHHHVHHHPQRQYHKRHKKTHFHHNYTTEDFYMEMYLHFLNPDEDVSLKQPPRTLTDVQELRRKMNLDEDKEKERKLVELLNSDSIDDLHVHGAHHKMVIQHHRLTDIELLHERELLQQHLDRLNNPRLTDLLTRMASAMSLSSSGITMSSEGKEEMGEEDSPANTQTAPPTTGESMKVIKPADASVVADTEEDLDPIGDIPEHELELIMTEIRDVNLVEDVESSSSSPPEDEFEEEGEGETEAQNDEIQLFKKARKKRDSVAEFMDLTDDFRQQICKAEAMKGPGKMNPFAEAVCVLYPDGPDKKWKKWKKKTMTVASLRKTLMSTASNRQTRTKL</sequence>
<feature type="region of interest" description="Disordered" evidence="1">
    <location>
        <begin position="477"/>
        <end position="516"/>
    </location>
</feature>
<feature type="compositionally biased region" description="Polar residues" evidence="1">
    <location>
        <begin position="499"/>
        <end position="511"/>
    </location>
</feature>
<feature type="compositionally biased region" description="Acidic residues" evidence="1">
    <location>
        <begin position="566"/>
        <end position="582"/>
    </location>
</feature>
<protein>
    <submittedName>
        <fullName evidence="2">Uncharacterized protein</fullName>
    </submittedName>
</protein>
<organism evidence="2 3">
    <name type="scientific">Orchesella dallaii</name>
    <dbReference type="NCBI Taxonomy" id="48710"/>
    <lineage>
        <taxon>Eukaryota</taxon>
        <taxon>Metazoa</taxon>
        <taxon>Ecdysozoa</taxon>
        <taxon>Arthropoda</taxon>
        <taxon>Hexapoda</taxon>
        <taxon>Collembola</taxon>
        <taxon>Entomobryomorpha</taxon>
        <taxon>Entomobryoidea</taxon>
        <taxon>Orchesellidae</taxon>
        <taxon>Orchesellinae</taxon>
        <taxon>Orchesella</taxon>
    </lineage>
</organism>
<feature type="compositionally biased region" description="Basic and acidic residues" evidence="1">
    <location>
        <begin position="273"/>
        <end position="285"/>
    </location>
</feature>
<reference evidence="2 3" key="1">
    <citation type="submission" date="2024-08" db="EMBL/GenBank/DDBJ databases">
        <authorList>
            <person name="Cucini C."/>
            <person name="Frati F."/>
        </authorList>
    </citation>
    <scope>NUCLEOTIDE SEQUENCE [LARGE SCALE GENOMIC DNA]</scope>
</reference>
<evidence type="ECO:0000313" key="2">
    <source>
        <dbReference type="EMBL" id="CAL8088523.1"/>
    </source>
</evidence>
<keyword evidence="3" id="KW-1185">Reference proteome</keyword>
<evidence type="ECO:0000313" key="3">
    <source>
        <dbReference type="Proteomes" id="UP001642540"/>
    </source>
</evidence>
<gene>
    <name evidence="2" type="ORF">ODALV1_LOCUS7083</name>
</gene>
<name>A0ABP1Q412_9HEXA</name>
<dbReference type="EMBL" id="CAXLJM020000022">
    <property type="protein sequence ID" value="CAL8088523.1"/>
    <property type="molecule type" value="Genomic_DNA"/>
</dbReference>
<dbReference type="Proteomes" id="UP001642540">
    <property type="component" value="Unassembled WGS sequence"/>
</dbReference>
<feature type="region of interest" description="Disordered" evidence="1">
    <location>
        <begin position="254"/>
        <end position="355"/>
    </location>
</feature>
<feature type="compositionally biased region" description="Basic residues" evidence="1">
    <location>
        <begin position="331"/>
        <end position="355"/>
    </location>
</feature>
<comment type="caution">
    <text evidence="2">The sequence shown here is derived from an EMBL/GenBank/DDBJ whole genome shotgun (WGS) entry which is preliminary data.</text>
</comment>
<evidence type="ECO:0000256" key="1">
    <source>
        <dbReference type="SAM" id="MobiDB-lite"/>
    </source>
</evidence>
<proteinExistence type="predicted"/>
<feature type="compositionally biased region" description="Low complexity" evidence="1">
    <location>
        <begin position="477"/>
        <end position="487"/>
    </location>
</feature>